<keyword evidence="2" id="KW-1185">Reference proteome</keyword>
<sequence length="183" mass="19846">MLTVLLHGRGGSERDMQPIAARLPGRTLCLRASHVRGKGFGWFDWRGRPPHVDEATGPAEEVLRVIEDEAADDEPVTAIGWSEGSTLIVEVMRLRPARIAKAVLGTGFPVAGNRPTDLELARLRPPTYWVTGDSDDVIPADAEGAEFRRFLDEHTALHATVLTGVGHELRGGMNEALVARALA</sequence>
<proteinExistence type="predicted"/>
<dbReference type="Gene3D" id="3.40.50.1820">
    <property type="entry name" value="alpha/beta hydrolase"/>
    <property type="match status" value="1"/>
</dbReference>
<evidence type="ECO:0000313" key="2">
    <source>
        <dbReference type="Proteomes" id="UP000295748"/>
    </source>
</evidence>
<name>A0ABX5SRC9_9MICO</name>
<organism evidence="1 2">
    <name type="scientific">Microbacterium wangchenii</name>
    <dbReference type="NCBI Taxonomy" id="2541726"/>
    <lineage>
        <taxon>Bacteria</taxon>
        <taxon>Bacillati</taxon>
        <taxon>Actinomycetota</taxon>
        <taxon>Actinomycetes</taxon>
        <taxon>Micrococcales</taxon>
        <taxon>Microbacteriaceae</taxon>
        <taxon>Microbacterium</taxon>
    </lineage>
</organism>
<dbReference type="EMBL" id="CP038266">
    <property type="protein sequence ID" value="QBR87414.1"/>
    <property type="molecule type" value="Genomic_DNA"/>
</dbReference>
<dbReference type="SUPFAM" id="SSF53474">
    <property type="entry name" value="alpha/beta-Hydrolases"/>
    <property type="match status" value="1"/>
</dbReference>
<reference evidence="1 2" key="1">
    <citation type="submission" date="2019-03" db="EMBL/GenBank/DDBJ databases">
        <authorList>
            <person name="Dong K."/>
        </authorList>
    </citation>
    <scope>NUCLEOTIDE SEQUENCE [LARGE SCALE GENOMIC DNA]</scope>
    <source>
        <strain evidence="2">dk512</strain>
    </source>
</reference>
<dbReference type="RefSeq" id="WP_135062754.1">
    <property type="nucleotide sequence ID" value="NZ_CP038266.1"/>
</dbReference>
<dbReference type="InterPro" id="IPR029058">
    <property type="entry name" value="AB_hydrolase_fold"/>
</dbReference>
<dbReference type="Proteomes" id="UP000295748">
    <property type="component" value="Chromosome"/>
</dbReference>
<accession>A0ABX5SRC9</accession>
<evidence type="ECO:0000313" key="1">
    <source>
        <dbReference type="EMBL" id="QBR87414.1"/>
    </source>
</evidence>
<evidence type="ECO:0008006" key="3">
    <source>
        <dbReference type="Google" id="ProtNLM"/>
    </source>
</evidence>
<gene>
    <name evidence="1" type="ORF">E4K62_01070</name>
</gene>
<protein>
    <recommendedName>
        <fullName evidence="3">Alpha/beta hydrolase</fullName>
    </recommendedName>
</protein>